<organism evidence="2 3">
    <name type="scientific">Candidatus Shapirobacteria bacterium GW2011_GWE1_38_10</name>
    <dbReference type="NCBI Taxonomy" id="1618488"/>
    <lineage>
        <taxon>Bacteria</taxon>
        <taxon>Candidatus Shapironibacteriota</taxon>
    </lineage>
</organism>
<dbReference type="Pfam" id="PF08308">
    <property type="entry name" value="PEGA"/>
    <property type="match status" value="2"/>
</dbReference>
<dbReference type="PANTHER" id="PTHR36194:SF1">
    <property type="entry name" value="S-LAYER-LIKE PROTEIN"/>
    <property type="match status" value="1"/>
</dbReference>
<dbReference type="Pfam" id="PF08239">
    <property type="entry name" value="SH3_3"/>
    <property type="match status" value="1"/>
</dbReference>
<gene>
    <name evidence="2" type="ORF">US68_C0003G0050</name>
</gene>
<proteinExistence type="predicted"/>
<dbReference type="PROSITE" id="PS51781">
    <property type="entry name" value="SH3B"/>
    <property type="match status" value="1"/>
</dbReference>
<name>A0A0G0KND8_9BACT</name>
<evidence type="ECO:0000313" key="3">
    <source>
        <dbReference type="Proteomes" id="UP000034231"/>
    </source>
</evidence>
<dbReference type="EMBL" id="LBTX01000003">
    <property type="protein sequence ID" value="KKQ50684.1"/>
    <property type="molecule type" value="Genomic_DNA"/>
</dbReference>
<evidence type="ECO:0000313" key="2">
    <source>
        <dbReference type="EMBL" id="KKQ50684.1"/>
    </source>
</evidence>
<dbReference type="PANTHER" id="PTHR36194">
    <property type="entry name" value="S-LAYER-LIKE PROTEIN"/>
    <property type="match status" value="1"/>
</dbReference>
<sequence length="300" mass="32981">MGVGIGVAVGLEMGIEEIKGDKRVLGAKIKYNRRSEMIIRGKNISLVMVAFLSSLVLGACGIDKSGVEIASNPIAKVYLNGVESGMTPYKNNTLKPGEIEIRLDDGEGEIWQRKIKLENNVTSVISWDFEKDVDSGYILSMEKTGENGSILVNSNPGGAMIYIDGEIKNNSPAKIESVGEGDRKLSINYPGYKSINLIVRVVKGYQLLIDAKLEREKKIETAITISPTPTRILGPKIRIKETETGWLRVRETASNGSLEVGRANPGETYEFVSEESGWYQIVYKGKNAWVSAKYAEKISE</sequence>
<dbReference type="Proteomes" id="UP000034231">
    <property type="component" value="Unassembled WGS sequence"/>
</dbReference>
<dbReference type="InterPro" id="IPR013229">
    <property type="entry name" value="PEGA"/>
</dbReference>
<evidence type="ECO:0000259" key="1">
    <source>
        <dbReference type="PROSITE" id="PS51781"/>
    </source>
</evidence>
<comment type="caution">
    <text evidence="2">The sequence shown here is derived from an EMBL/GenBank/DDBJ whole genome shotgun (WGS) entry which is preliminary data.</text>
</comment>
<dbReference type="Gene3D" id="2.30.30.40">
    <property type="entry name" value="SH3 Domains"/>
    <property type="match status" value="1"/>
</dbReference>
<protein>
    <submittedName>
        <fullName evidence="2">PEGA domain protein</fullName>
    </submittedName>
</protein>
<dbReference type="AlphaFoldDB" id="A0A0G0KND8"/>
<reference evidence="2 3" key="1">
    <citation type="journal article" date="2015" name="Nature">
        <title>rRNA introns, odd ribosomes, and small enigmatic genomes across a large radiation of phyla.</title>
        <authorList>
            <person name="Brown C.T."/>
            <person name="Hug L.A."/>
            <person name="Thomas B.C."/>
            <person name="Sharon I."/>
            <person name="Castelle C.J."/>
            <person name="Singh A."/>
            <person name="Wilkins M.J."/>
            <person name="Williams K.H."/>
            <person name="Banfield J.F."/>
        </authorList>
    </citation>
    <scope>NUCLEOTIDE SEQUENCE [LARGE SCALE GENOMIC DNA]</scope>
</reference>
<dbReference type="InterPro" id="IPR003646">
    <property type="entry name" value="SH3-like_bac-type"/>
</dbReference>
<feature type="domain" description="SH3b" evidence="1">
    <location>
        <begin position="234"/>
        <end position="299"/>
    </location>
</feature>
<accession>A0A0G0KND8</accession>